<dbReference type="OrthoDB" id="196131at2759"/>
<dbReference type="GO" id="GO:0003724">
    <property type="term" value="F:RNA helicase activity"/>
    <property type="evidence" value="ECO:0007669"/>
    <property type="project" value="UniProtKB-EC"/>
</dbReference>
<accession>A0A0F8BQI8</accession>
<evidence type="ECO:0000256" key="1">
    <source>
        <dbReference type="ARBA" id="ARBA00012552"/>
    </source>
</evidence>
<reference evidence="12 13" key="1">
    <citation type="submission" date="2015-04" db="EMBL/GenBank/DDBJ databases">
        <title>Genome sequence of Ceratocystis platani, a major pathogen of plane trees.</title>
        <authorList>
            <person name="Belbahri L."/>
        </authorList>
    </citation>
    <scope>NUCLEOTIDE SEQUENCE [LARGE SCALE GENOMIC DNA]</scope>
    <source>
        <strain evidence="12 13">CFO</strain>
    </source>
</reference>
<feature type="domain" description="DEAD-box RNA helicase Q" evidence="11">
    <location>
        <begin position="424"/>
        <end position="452"/>
    </location>
</feature>
<keyword evidence="13" id="KW-1185">Reference proteome</keyword>
<evidence type="ECO:0000313" key="12">
    <source>
        <dbReference type="EMBL" id="KKF94803.1"/>
    </source>
</evidence>
<evidence type="ECO:0000259" key="11">
    <source>
        <dbReference type="PROSITE" id="PS51195"/>
    </source>
</evidence>
<dbReference type="GO" id="GO:0003676">
    <property type="term" value="F:nucleic acid binding"/>
    <property type="evidence" value="ECO:0007669"/>
    <property type="project" value="InterPro"/>
</dbReference>
<keyword evidence="3 12" id="KW-0378">Hydrolase</keyword>
<dbReference type="Pfam" id="PF12333">
    <property type="entry name" value="Ipi1_N"/>
    <property type="match status" value="1"/>
</dbReference>
<dbReference type="InterPro" id="IPR001650">
    <property type="entry name" value="Helicase_C-like"/>
</dbReference>
<dbReference type="EMBL" id="LBBL01000138">
    <property type="protein sequence ID" value="KKF94803.1"/>
    <property type="molecule type" value="Genomic_DNA"/>
</dbReference>
<feature type="domain" description="Helicase C-terminal" evidence="10">
    <location>
        <begin position="677"/>
        <end position="794"/>
    </location>
</feature>
<dbReference type="Proteomes" id="UP000034841">
    <property type="component" value="Unassembled WGS sequence"/>
</dbReference>
<feature type="region of interest" description="Disordered" evidence="8">
    <location>
        <begin position="307"/>
        <end position="341"/>
    </location>
</feature>
<dbReference type="EC" id="3.6.4.13" evidence="1"/>
<evidence type="ECO:0000259" key="10">
    <source>
        <dbReference type="PROSITE" id="PS51194"/>
    </source>
</evidence>
<dbReference type="SMART" id="SM00487">
    <property type="entry name" value="DEXDc"/>
    <property type="match status" value="1"/>
</dbReference>
<dbReference type="SMART" id="SM00490">
    <property type="entry name" value="HELICc"/>
    <property type="match status" value="1"/>
</dbReference>
<feature type="short sequence motif" description="Q motif" evidence="7">
    <location>
        <begin position="424"/>
        <end position="452"/>
    </location>
</feature>
<protein>
    <recommendedName>
        <fullName evidence="1">RNA helicase</fullName>
        <ecNumber evidence="1">3.6.4.13</ecNumber>
    </recommendedName>
</protein>
<dbReference type="InterPro" id="IPR014001">
    <property type="entry name" value="Helicase_ATP-bd"/>
</dbReference>
<evidence type="ECO:0000256" key="5">
    <source>
        <dbReference type="ARBA" id="ARBA00022840"/>
    </source>
</evidence>
<comment type="caution">
    <text evidence="12">The sequence shown here is derived from an EMBL/GenBank/DDBJ whole genome shotgun (WGS) entry which is preliminary data.</text>
</comment>
<dbReference type="InterPro" id="IPR014014">
    <property type="entry name" value="RNA_helicase_DEAD_Q_motif"/>
</dbReference>
<dbReference type="InterPro" id="IPR011545">
    <property type="entry name" value="DEAD/DEAH_box_helicase_dom"/>
</dbReference>
<evidence type="ECO:0000256" key="3">
    <source>
        <dbReference type="ARBA" id="ARBA00022801"/>
    </source>
</evidence>
<dbReference type="Pfam" id="PF00271">
    <property type="entry name" value="Helicase_C"/>
    <property type="match status" value="1"/>
</dbReference>
<feature type="domain" description="Helicase ATP-binding" evidence="9">
    <location>
        <begin position="455"/>
        <end position="646"/>
    </location>
</feature>
<evidence type="ECO:0000256" key="4">
    <source>
        <dbReference type="ARBA" id="ARBA00022806"/>
    </source>
</evidence>
<proteinExistence type="predicted"/>
<dbReference type="PANTHER" id="PTHR47958">
    <property type="entry name" value="ATP-DEPENDENT RNA HELICASE DBP3"/>
    <property type="match status" value="1"/>
</dbReference>
<dbReference type="Pfam" id="PF00270">
    <property type="entry name" value="DEAD"/>
    <property type="match status" value="1"/>
</dbReference>
<evidence type="ECO:0000256" key="8">
    <source>
        <dbReference type="SAM" id="MobiDB-lite"/>
    </source>
</evidence>
<dbReference type="InterPro" id="IPR024679">
    <property type="entry name" value="Ipi1_N"/>
</dbReference>
<dbReference type="GO" id="GO:0005524">
    <property type="term" value="F:ATP binding"/>
    <property type="evidence" value="ECO:0007669"/>
    <property type="project" value="UniProtKB-KW"/>
</dbReference>
<comment type="catalytic activity">
    <reaction evidence="6">
        <text>ATP + H2O = ADP + phosphate + H(+)</text>
        <dbReference type="Rhea" id="RHEA:13065"/>
        <dbReference type="ChEBI" id="CHEBI:15377"/>
        <dbReference type="ChEBI" id="CHEBI:15378"/>
        <dbReference type="ChEBI" id="CHEBI:30616"/>
        <dbReference type="ChEBI" id="CHEBI:43474"/>
        <dbReference type="ChEBI" id="CHEBI:456216"/>
        <dbReference type="EC" id="3.6.4.13"/>
    </reaction>
</comment>
<evidence type="ECO:0000256" key="7">
    <source>
        <dbReference type="PROSITE-ProRule" id="PRU00552"/>
    </source>
</evidence>
<dbReference type="PROSITE" id="PS51195">
    <property type="entry name" value="Q_MOTIF"/>
    <property type="match status" value="1"/>
</dbReference>
<dbReference type="CDD" id="cd18787">
    <property type="entry name" value="SF2_C_DEAD"/>
    <property type="match status" value="1"/>
</dbReference>
<dbReference type="PROSITE" id="PS51192">
    <property type="entry name" value="HELICASE_ATP_BIND_1"/>
    <property type="match status" value="1"/>
</dbReference>
<evidence type="ECO:0000256" key="6">
    <source>
        <dbReference type="ARBA" id="ARBA00047984"/>
    </source>
</evidence>
<evidence type="ECO:0000313" key="13">
    <source>
        <dbReference type="Proteomes" id="UP000034841"/>
    </source>
</evidence>
<dbReference type="Gene3D" id="3.40.50.300">
    <property type="entry name" value="P-loop containing nucleotide triphosphate hydrolases"/>
    <property type="match status" value="2"/>
</dbReference>
<dbReference type="InterPro" id="IPR027417">
    <property type="entry name" value="P-loop_NTPase"/>
</dbReference>
<evidence type="ECO:0000259" key="9">
    <source>
        <dbReference type="PROSITE" id="PS51192"/>
    </source>
</evidence>
<dbReference type="PROSITE" id="PS51194">
    <property type="entry name" value="HELICASE_CTER"/>
    <property type="match status" value="1"/>
</dbReference>
<dbReference type="AlphaFoldDB" id="A0A0F8BQI8"/>
<keyword evidence="5" id="KW-0067">ATP-binding</keyword>
<sequence length="794" mass="88291">MGSSAKKKREKAKDFQKTKLKVGKEKAKAANFTNTGFKSKSIVMGHQSISEAAPDARKECLSYLTTQLSATPPNNPIGTYALLIKILPLICDLSSGVRTQLIKLLRCLPASDVRNHAEKTIMFVRAGMTHVSAKVSNDALEILAWLLEVAADEVVCCPGGWVKTLNSFCAIMGWSTAGNSGWTQGRSSMRAKDNLSYSKQILALARFVQVGLGQKPQKEKEKNCYWDTLYSVPRDPEPFAYLNMFGKRTDEDGEMYTDREARQRVYKRRFFGLIGVGNSMALKEGGSPGRAAVELDKAIEGGMKGFDMSGGSEGLDLDIDDPNVENGWSETPDLSGLDIKDDPELRSSWETEEPQNDEDCTWGHAGTVYEWDGEVGDLAPAFPEIEVELFGAPEERVAPQGDDFDWLNNIKVSQDCENPIRPIEKFEDAGLHPAMLENIKMMGYTIPTPIQKFVLPAVHLNRDVMGIAQTGSGKTAAFLIPIINKLMGKVSRWAAPRPAINDPTNVTAEPLVVILAPTRELVVQIFNEARKFCYRTRIRPAAVYGGAPVLSQLNSLGRGCELLVGTPGRVVDFMHRRDVLKFSRVRYMVIDEADDMLLESWEDQLRQVMVCGEQDAGNVSYLMFSATFPPQIEDIALRHLSMDHIRFRVGRTGSTVQNIRQVVIQAERHKKNQALIDLLRSMPAVRTIIFVNSKAEANKLDGILFSLGVPCVTIHANRTQVEREHAIRCFRSGRLPVLIATALTGRGLDVKNVMHVINYDLPRGTEGGIEEYVHRIGKTYWTHWSSRRGLVAVH</sequence>
<name>A0A0F8BQI8_CERFI</name>
<dbReference type="SUPFAM" id="SSF52540">
    <property type="entry name" value="P-loop containing nucleoside triphosphate hydrolases"/>
    <property type="match status" value="2"/>
</dbReference>
<keyword evidence="4 12" id="KW-0347">Helicase</keyword>
<dbReference type="GO" id="GO:0016887">
    <property type="term" value="F:ATP hydrolysis activity"/>
    <property type="evidence" value="ECO:0007669"/>
    <property type="project" value="RHEA"/>
</dbReference>
<keyword evidence="2" id="KW-0547">Nucleotide-binding</keyword>
<evidence type="ECO:0000256" key="2">
    <source>
        <dbReference type="ARBA" id="ARBA00022741"/>
    </source>
</evidence>
<gene>
    <name evidence="12" type="primary">DED1_2</name>
    <name evidence="12" type="ORF">CFO_g2837</name>
</gene>
<organism evidence="12 13">
    <name type="scientific">Ceratocystis fimbriata f. sp. platani</name>
    <dbReference type="NCBI Taxonomy" id="88771"/>
    <lineage>
        <taxon>Eukaryota</taxon>
        <taxon>Fungi</taxon>
        <taxon>Dikarya</taxon>
        <taxon>Ascomycota</taxon>
        <taxon>Pezizomycotina</taxon>
        <taxon>Sordariomycetes</taxon>
        <taxon>Hypocreomycetidae</taxon>
        <taxon>Microascales</taxon>
        <taxon>Ceratocystidaceae</taxon>
        <taxon>Ceratocystis</taxon>
    </lineage>
</organism>